<name>A0ABR5HMK9_9BURK</name>
<accession>A0ABR5HMK9</accession>
<keyword evidence="2" id="KW-1185">Reference proteome</keyword>
<dbReference type="SUPFAM" id="SSF51182">
    <property type="entry name" value="RmlC-like cupins"/>
    <property type="match status" value="1"/>
</dbReference>
<gene>
    <name evidence="1" type="ORF">BPMI_04743</name>
</gene>
<dbReference type="InterPro" id="IPR011051">
    <property type="entry name" value="RmlC_Cupin_sf"/>
</dbReference>
<dbReference type="Proteomes" id="UP000242951">
    <property type="component" value="Unassembled WGS sequence"/>
</dbReference>
<reference evidence="1 2" key="1">
    <citation type="submission" date="2015-06" db="EMBL/GenBank/DDBJ databases">
        <title>Comparative genomics of Burkholderia leaf nodule symbionts.</title>
        <authorList>
            <person name="Carlier A."/>
            <person name="Eberl L."/>
            <person name="Pinto-Carbo M."/>
        </authorList>
    </citation>
    <scope>NUCLEOTIDE SEQUENCE [LARGE SCALE GENOMIC DNA]</scope>
    <source>
        <strain evidence="1 2">UZHbot3</strain>
    </source>
</reference>
<dbReference type="InterPro" id="IPR014710">
    <property type="entry name" value="RmlC-like_jellyroll"/>
</dbReference>
<evidence type="ECO:0000313" key="2">
    <source>
        <dbReference type="Proteomes" id="UP000242951"/>
    </source>
</evidence>
<proteinExistence type="predicted"/>
<comment type="caution">
    <text evidence="1">The sequence shown here is derived from an EMBL/GenBank/DDBJ whole genome shotgun (WGS) entry which is preliminary data.</text>
</comment>
<sequence length="141" mass="15689">MAFERLIMPAPYRNTATRSCQTSCVRGFEEFRFLQDVAGQDLFAHLAWNERLAPLTASQAPVAPVNAHTHTFVESEGELSVTHTHDVSEFFHVKTGEITVIASPFVSIHLRGGESIVIPRRHLHGSIVTSDECRYSLTALN</sequence>
<organism evidence="1 2">
    <name type="scientific">Candidatus Burkholderia pumila</name>
    <dbReference type="NCBI Taxonomy" id="1090375"/>
    <lineage>
        <taxon>Bacteria</taxon>
        <taxon>Pseudomonadati</taxon>
        <taxon>Pseudomonadota</taxon>
        <taxon>Betaproteobacteria</taxon>
        <taxon>Burkholderiales</taxon>
        <taxon>Burkholderiaceae</taxon>
        <taxon>Burkholderia</taxon>
    </lineage>
</organism>
<dbReference type="EMBL" id="LELG01000068">
    <property type="protein sequence ID" value="KMQ80555.1"/>
    <property type="molecule type" value="Genomic_DNA"/>
</dbReference>
<protein>
    <submittedName>
        <fullName evidence="1">Cupin 2 protein</fullName>
    </submittedName>
</protein>
<evidence type="ECO:0000313" key="1">
    <source>
        <dbReference type="EMBL" id="KMQ80555.1"/>
    </source>
</evidence>
<dbReference type="Gene3D" id="2.60.120.10">
    <property type="entry name" value="Jelly Rolls"/>
    <property type="match status" value="1"/>
</dbReference>